<protein>
    <recommendedName>
        <fullName evidence="3">Acyloxyacyl hydrolase</fullName>
    </recommendedName>
</protein>
<evidence type="ECO:0000313" key="2">
    <source>
        <dbReference type="Proteomes" id="UP000585437"/>
    </source>
</evidence>
<dbReference type="EMBL" id="JACHBU010000009">
    <property type="protein sequence ID" value="MBB6510601.1"/>
    <property type="molecule type" value="Genomic_DNA"/>
</dbReference>
<dbReference type="Proteomes" id="UP000585437">
    <property type="component" value="Unassembled WGS sequence"/>
</dbReference>
<evidence type="ECO:0000313" key="1">
    <source>
        <dbReference type="EMBL" id="MBB6510601.1"/>
    </source>
</evidence>
<dbReference type="RefSeq" id="WP_184655742.1">
    <property type="nucleotide sequence ID" value="NZ_JACHBU010000009.1"/>
</dbReference>
<organism evidence="1 2">
    <name type="scientific">Rhizobium soli</name>
    <dbReference type="NCBI Taxonomy" id="424798"/>
    <lineage>
        <taxon>Bacteria</taxon>
        <taxon>Pseudomonadati</taxon>
        <taxon>Pseudomonadota</taxon>
        <taxon>Alphaproteobacteria</taxon>
        <taxon>Hyphomicrobiales</taxon>
        <taxon>Rhizobiaceae</taxon>
        <taxon>Rhizobium/Agrobacterium group</taxon>
        <taxon>Rhizobium</taxon>
    </lineage>
</organism>
<comment type="caution">
    <text evidence="1">The sequence shown here is derived from an EMBL/GenBank/DDBJ whole genome shotgun (WGS) entry which is preliminary data.</text>
</comment>
<proteinExistence type="predicted"/>
<evidence type="ECO:0008006" key="3">
    <source>
        <dbReference type="Google" id="ProtNLM"/>
    </source>
</evidence>
<dbReference type="AlphaFoldDB" id="A0A7X0MTM1"/>
<keyword evidence="2" id="KW-1185">Reference proteome</keyword>
<gene>
    <name evidence="1" type="ORF">F4695_003992</name>
</gene>
<name>A0A7X0MTM1_9HYPH</name>
<reference evidence="1 2" key="1">
    <citation type="submission" date="2020-08" db="EMBL/GenBank/DDBJ databases">
        <title>The Agave Microbiome: Exploring the role of microbial communities in plant adaptations to desert environments.</title>
        <authorList>
            <person name="Partida-Martinez L.P."/>
        </authorList>
    </citation>
    <scope>NUCLEOTIDE SEQUENCE [LARGE SCALE GENOMIC DNA]</scope>
    <source>
        <strain evidence="1 2">AS3.12</strain>
    </source>
</reference>
<accession>A0A7X0MTM1</accession>
<sequence length="197" mass="21454">MKFFLKLALTTVALQLEPAYARADLLELPQSVALFDGAMVNEDMFAAADFVGANYESNTLLGLGYQVFPYQIGAFNLGLEAGLAGRFGRNSSGEVWGGAVGRYDALGLGSVRISPSFTFGLSHVTQSQKGRERDHEQKRDGDARTLFYLAPEVSFARDTAPDTEVFWRLHHRSGAWGTLGDMHGGSNANVIGVRSRF</sequence>